<evidence type="ECO:0000313" key="2">
    <source>
        <dbReference type="EMBL" id="CAJ1970385.1"/>
    </source>
</evidence>
<name>A0AAD2GEI1_9STRA</name>
<accession>A0AAD2GEI1</accession>
<dbReference type="AlphaFoldDB" id="A0AAD2GEI1"/>
<keyword evidence="3" id="KW-1185">Reference proteome</keyword>
<feature type="region of interest" description="Disordered" evidence="1">
    <location>
        <begin position="61"/>
        <end position="101"/>
    </location>
</feature>
<gene>
    <name evidence="2" type="ORF">CYCCA115_LOCUS24404</name>
</gene>
<dbReference type="EMBL" id="CAKOGP040002505">
    <property type="protein sequence ID" value="CAJ1970385.1"/>
    <property type="molecule type" value="Genomic_DNA"/>
</dbReference>
<evidence type="ECO:0000256" key="1">
    <source>
        <dbReference type="SAM" id="MobiDB-lite"/>
    </source>
</evidence>
<feature type="compositionally biased region" description="Acidic residues" evidence="1">
    <location>
        <begin position="61"/>
        <end position="80"/>
    </location>
</feature>
<proteinExistence type="predicted"/>
<dbReference type="Proteomes" id="UP001295423">
    <property type="component" value="Unassembled WGS sequence"/>
</dbReference>
<protein>
    <submittedName>
        <fullName evidence="2">Uncharacterized protein</fullName>
    </submittedName>
</protein>
<organism evidence="2 3">
    <name type="scientific">Cylindrotheca closterium</name>
    <dbReference type="NCBI Taxonomy" id="2856"/>
    <lineage>
        <taxon>Eukaryota</taxon>
        <taxon>Sar</taxon>
        <taxon>Stramenopiles</taxon>
        <taxon>Ochrophyta</taxon>
        <taxon>Bacillariophyta</taxon>
        <taxon>Bacillariophyceae</taxon>
        <taxon>Bacillariophycidae</taxon>
        <taxon>Bacillariales</taxon>
        <taxon>Bacillariaceae</taxon>
        <taxon>Cylindrotheca</taxon>
    </lineage>
</organism>
<comment type="caution">
    <text evidence="2">The sequence shown here is derived from an EMBL/GenBank/DDBJ whole genome shotgun (WGS) entry which is preliminary data.</text>
</comment>
<sequence>MDKDYQEHKWITGDEDMDMDYEDEYESELEDDKAKQMLDELAAELVELGRPDKEEVLFDFDEEDDDNTQEDVAVESEEEDSVARAGVRFADTDDNESDTKGIVRSYSDNCVEIGTKMVLCPRHNRSYFSQGVK</sequence>
<reference evidence="2" key="1">
    <citation type="submission" date="2023-08" db="EMBL/GenBank/DDBJ databases">
        <authorList>
            <person name="Audoor S."/>
            <person name="Bilcke G."/>
        </authorList>
    </citation>
    <scope>NUCLEOTIDE SEQUENCE</scope>
</reference>
<evidence type="ECO:0000313" key="3">
    <source>
        <dbReference type="Proteomes" id="UP001295423"/>
    </source>
</evidence>